<keyword evidence="2 4" id="KW-0012">Acyltransferase</keyword>
<evidence type="ECO:0000256" key="4">
    <source>
        <dbReference type="PIRNR" id="PIRNR000446"/>
    </source>
</evidence>
<dbReference type="GO" id="GO:0006633">
    <property type="term" value="P:fatty acid biosynthetic process"/>
    <property type="evidence" value="ECO:0007669"/>
    <property type="project" value="TreeGrafter"/>
</dbReference>
<feature type="domain" description="Malonyl-CoA:ACP transacylase (MAT)" evidence="6">
    <location>
        <begin position="8"/>
        <end position="304"/>
    </location>
</feature>
<gene>
    <name evidence="7" type="ORF">A2714_03470</name>
</gene>
<evidence type="ECO:0000313" key="8">
    <source>
        <dbReference type="Proteomes" id="UP000178419"/>
    </source>
</evidence>
<protein>
    <recommendedName>
        <fullName evidence="4">Malonyl CoA-acyl carrier protein transacylase</fullName>
        <ecNumber evidence="4">2.3.1.39</ecNumber>
    </recommendedName>
</protein>
<dbReference type="Pfam" id="PF00698">
    <property type="entry name" value="Acyl_transf_1"/>
    <property type="match status" value="1"/>
</dbReference>
<dbReference type="SUPFAM" id="SSF55048">
    <property type="entry name" value="Probable ACP-binding domain of malonyl-CoA ACP transacylase"/>
    <property type="match status" value="1"/>
</dbReference>
<dbReference type="PIRSF" id="PIRSF000446">
    <property type="entry name" value="Mct"/>
    <property type="match status" value="1"/>
</dbReference>
<dbReference type="EMBL" id="MGGE01000035">
    <property type="protein sequence ID" value="OGM20716.1"/>
    <property type="molecule type" value="Genomic_DNA"/>
</dbReference>
<evidence type="ECO:0000313" key="7">
    <source>
        <dbReference type="EMBL" id="OGM20716.1"/>
    </source>
</evidence>
<dbReference type="Gene3D" id="3.40.366.10">
    <property type="entry name" value="Malonyl-Coenzyme A Acyl Carrier Protein, domain 2"/>
    <property type="match status" value="1"/>
</dbReference>
<comment type="similarity">
    <text evidence="4">Belongs to the fabD family.</text>
</comment>
<dbReference type="Gene3D" id="3.30.70.250">
    <property type="entry name" value="Malonyl-CoA ACP transacylase, ACP-binding"/>
    <property type="match status" value="1"/>
</dbReference>
<dbReference type="Proteomes" id="UP000178419">
    <property type="component" value="Unassembled WGS sequence"/>
</dbReference>
<dbReference type="EC" id="2.3.1.39" evidence="4"/>
<comment type="catalytic activity">
    <reaction evidence="3 4">
        <text>holo-[ACP] + malonyl-CoA = malonyl-[ACP] + CoA</text>
        <dbReference type="Rhea" id="RHEA:41792"/>
        <dbReference type="Rhea" id="RHEA-COMP:9623"/>
        <dbReference type="Rhea" id="RHEA-COMP:9685"/>
        <dbReference type="ChEBI" id="CHEBI:57287"/>
        <dbReference type="ChEBI" id="CHEBI:57384"/>
        <dbReference type="ChEBI" id="CHEBI:64479"/>
        <dbReference type="ChEBI" id="CHEBI:78449"/>
        <dbReference type="EC" id="2.3.1.39"/>
    </reaction>
</comment>
<proteinExistence type="inferred from homology"/>
<dbReference type="GO" id="GO:0004314">
    <property type="term" value="F:[acyl-carrier-protein] S-malonyltransferase activity"/>
    <property type="evidence" value="ECO:0007669"/>
    <property type="project" value="UniProtKB-EC"/>
</dbReference>
<evidence type="ECO:0000259" key="6">
    <source>
        <dbReference type="SMART" id="SM00827"/>
    </source>
</evidence>
<reference evidence="7 8" key="1">
    <citation type="journal article" date="2016" name="Nat. Commun.">
        <title>Thousands of microbial genomes shed light on interconnected biogeochemical processes in an aquifer system.</title>
        <authorList>
            <person name="Anantharaman K."/>
            <person name="Brown C.T."/>
            <person name="Hug L.A."/>
            <person name="Sharon I."/>
            <person name="Castelle C.J."/>
            <person name="Probst A.J."/>
            <person name="Thomas B.C."/>
            <person name="Singh A."/>
            <person name="Wilkins M.J."/>
            <person name="Karaoz U."/>
            <person name="Brodie E.L."/>
            <person name="Williams K.H."/>
            <person name="Hubbard S.S."/>
            <person name="Banfield J.F."/>
        </authorList>
    </citation>
    <scope>NUCLEOTIDE SEQUENCE [LARGE SCALE GENOMIC DNA]</scope>
</reference>
<dbReference type="InterPro" id="IPR050858">
    <property type="entry name" value="Mal-CoA-ACP_Trans/PKS_FabD"/>
</dbReference>
<dbReference type="InterPro" id="IPR004410">
    <property type="entry name" value="Malonyl_CoA-ACP_transAc_FabD"/>
</dbReference>
<evidence type="ECO:0000256" key="1">
    <source>
        <dbReference type="ARBA" id="ARBA00022679"/>
    </source>
</evidence>
<organism evidence="7 8">
    <name type="scientific">Candidatus Woesebacteria bacterium RIFCSPHIGHO2_01_FULL_38_9</name>
    <dbReference type="NCBI Taxonomy" id="1802492"/>
    <lineage>
        <taxon>Bacteria</taxon>
        <taxon>Candidatus Woeseibacteriota</taxon>
    </lineage>
</organism>
<name>A0A1F7Y0C0_9BACT</name>
<dbReference type="PANTHER" id="PTHR42681">
    <property type="entry name" value="MALONYL-COA-ACYL CARRIER PROTEIN TRANSACYLASE, MITOCHONDRIAL"/>
    <property type="match status" value="1"/>
</dbReference>
<dbReference type="SMART" id="SM00827">
    <property type="entry name" value="PKS_AT"/>
    <property type="match status" value="1"/>
</dbReference>
<dbReference type="SUPFAM" id="SSF52151">
    <property type="entry name" value="FabD/lysophospholipase-like"/>
    <property type="match status" value="1"/>
</dbReference>
<feature type="active site" evidence="5">
    <location>
        <position position="97"/>
    </location>
</feature>
<dbReference type="InterPro" id="IPR001227">
    <property type="entry name" value="Ac_transferase_dom_sf"/>
</dbReference>
<dbReference type="InterPro" id="IPR014043">
    <property type="entry name" value="Acyl_transferase_dom"/>
</dbReference>
<comment type="caution">
    <text evidence="7">The sequence shown here is derived from an EMBL/GenBank/DDBJ whole genome shotgun (WGS) entry which is preliminary data.</text>
</comment>
<dbReference type="GO" id="GO:0005829">
    <property type="term" value="C:cytosol"/>
    <property type="evidence" value="ECO:0007669"/>
    <property type="project" value="TreeGrafter"/>
</dbReference>
<accession>A0A1F7Y0C0</accession>
<dbReference type="InterPro" id="IPR016036">
    <property type="entry name" value="Malonyl_transacylase_ACP-bd"/>
</dbReference>
<evidence type="ECO:0000256" key="2">
    <source>
        <dbReference type="ARBA" id="ARBA00023315"/>
    </source>
</evidence>
<dbReference type="PANTHER" id="PTHR42681:SF1">
    <property type="entry name" value="MALONYL-COA-ACYL CARRIER PROTEIN TRANSACYLASE, MITOCHONDRIAL"/>
    <property type="match status" value="1"/>
</dbReference>
<evidence type="ECO:0000256" key="5">
    <source>
        <dbReference type="PIRSR" id="PIRSR000446-1"/>
    </source>
</evidence>
<evidence type="ECO:0000256" key="3">
    <source>
        <dbReference type="ARBA" id="ARBA00048462"/>
    </source>
</evidence>
<dbReference type="InterPro" id="IPR016035">
    <property type="entry name" value="Acyl_Trfase/lysoPLipase"/>
</dbReference>
<dbReference type="NCBIfam" id="TIGR00128">
    <property type="entry name" value="fabD"/>
    <property type="match status" value="1"/>
</dbReference>
<dbReference type="InterPro" id="IPR024925">
    <property type="entry name" value="Malonyl_CoA-ACP_transAc"/>
</dbReference>
<sequence length="305" mass="33304">MERTRAFVFPGQGSQKVGMSMPLLEHKNSDISGIAGLTYEEADDILQMKLKALCTEGPEEILNETRFTQPALLVTSIAALRILNSRGFKAEFVAGHSLGEYSALVAAEALSFEQALKLVKARGEFMTEAGRQNSGSMAALMDLSLDEVRSICEKTGAEVANINTENQIVIAGKSDTITYAISEAKSRKGRARELNVSIAGHSSLMEPARQNLEIFLQKEVVNDPNLKFVQNSTGNYAETGEQVRRGLVDQMTGTVHWLETIRLMNRDGVGEFIEVGPGEILSNIIKRILPQTSGRNSGLLISKFV</sequence>
<keyword evidence="1 4" id="KW-0808">Transferase</keyword>
<feature type="active site" evidence="5">
    <location>
        <position position="201"/>
    </location>
</feature>
<dbReference type="AlphaFoldDB" id="A0A1F7Y0C0"/>